<comment type="caution">
    <text evidence="2">The sequence shown here is derived from an EMBL/GenBank/DDBJ whole genome shotgun (WGS) entry which is preliminary data.</text>
</comment>
<protein>
    <submittedName>
        <fullName evidence="2">Uncharacterized protein</fullName>
    </submittedName>
</protein>
<dbReference type="EMBL" id="JBJQND010000004">
    <property type="protein sequence ID" value="KAL3880111.1"/>
    <property type="molecule type" value="Genomic_DNA"/>
</dbReference>
<keyword evidence="3" id="KW-1185">Reference proteome</keyword>
<sequence length="148" mass="16825">MRDCLIFLFALVSGFPVDLKPTPFETTTVGCLHNDRWYGPGENIHYEQTGNLCSWLFCDNDGELVYADDWFGYIIISDFYCQETSTLSQSCFENGQSYALGEEISHGQRENYCYRMFCDPSGQIREENWNCTTTTLASAPDVNSTVGQ</sequence>
<evidence type="ECO:0000256" key="1">
    <source>
        <dbReference type="SAM" id="SignalP"/>
    </source>
</evidence>
<gene>
    <name evidence="2" type="ORF">ACJMK2_032380</name>
</gene>
<reference evidence="2 3" key="1">
    <citation type="submission" date="2024-11" db="EMBL/GenBank/DDBJ databases">
        <title>Chromosome-level genome assembly of the freshwater bivalve Anodonta woodiana.</title>
        <authorList>
            <person name="Chen X."/>
        </authorList>
    </citation>
    <scope>NUCLEOTIDE SEQUENCE [LARGE SCALE GENOMIC DNA]</scope>
    <source>
        <strain evidence="2">MN2024</strain>
        <tissue evidence="2">Gills</tissue>
    </source>
</reference>
<feature type="chain" id="PRO_5044811369" evidence="1">
    <location>
        <begin position="20"/>
        <end position="148"/>
    </location>
</feature>
<dbReference type="Proteomes" id="UP001634394">
    <property type="component" value="Unassembled WGS sequence"/>
</dbReference>
<keyword evidence="1" id="KW-0732">Signal</keyword>
<name>A0ABD3X315_SINWO</name>
<feature type="signal peptide" evidence="1">
    <location>
        <begin position="1"/>
        <end position="19"/>
    </location>
</feature>
<proteinExistence type="predicted"/>
<organism evidence="2 3">
    <name type="scientific">Sinanodonta woodiana</name>
    <name type="common">Chinese pond mussel</name>
    <name type="synonym">Anodonta woodiana</name>
    <dbReference type="NCBI Taxonomy" id="1069815"/>
    <lineage>
        <taxon>Eukaryota</taxon>
        <taxon>Metazoa</taxon>
        <taxon>Spiralia</taxon>
        <taxon>Lophotrochozoa</taxon>
        <taxon>Mollusca</taxon>
        <taxon>Bivalvia</taxon>
        <taxon>Autobranchia</taxon>
        <taxon>Heteroconchia</taxon>
        <taxon>Palaeoheterodonta</taxon>
        <taxon>Unionida</taxon>
        <taxon>Unionoidea</taxon>
        <taxon>Unionidae</taxon>
        <taxon>Unioninae</taxon>
        <taxon>Sinanodonta</taxon>
    </lineage>
</organism>
<evidence type="ECO:0000313" key="3">
    <source>
        <dbReference type="Proteomes" id="UP001634394"/>
    </source>
</evidence>
<evidence type="ECO:0000313" key="2">
    <source>
        <dbReference type="EMBL" id="KAL3880111.1"/>
    </source>
</evidence>
<dbReference type="AlphaFoldDB" id="A0ABD3X315"/>
<accession>A0ABD3X315</accession>